<feature type="transmembrane region" description="Helical" evidence="7">
    <location>
        <begin position="150"/>
        <end position="169"/>
    </location>
</feature>
<feature type="transmembrane region" description="Helical" evidence="7">
    <location>
        <begin position="13"/>
        <end position="37"/>
    </location>
</feature>
<keyword evidence="3 7" id="KW-0812">Transmembrane</keyword>
<dbReference type="Proteomes" id="UP000001646">
    <property type="component" value="Unplaced"/>
</dbReference>
<keyword evidence="6 7" id="KW-0472">Membrane</keyword>
<dbReference type="AlphaFoldDB" id="H9G9V9"/>
<comment type="similarity">
    <text evidence="2">Belongs to the bile acid:sodium symporter (BASS) (TC 2.A.28) family.</text>
</comment>
<reference evidence="8" key="1">
    <citation type="submission" date="2009-12" db="EMBL/GenBank/DDBJ databases">
        <title>The Genome Sequence of Anolis carolinensis (Green Anole Lizard).</title>
        <authorList>
            <consortium name="The Genome Sequencing Platform"/>
            <person name="Di Palma F."/>
            <person name="Alfoldi J."/>
            <person name="Heiman D."/>
            <person name="Young S."/>
            <person name="Grabherr M."/>
            <person name="Johnson J."/>
            <person name="Lander E.S."/>
            <person name="Lindblad-Toh K."/>
        </authorList>
    </citation>
    <scope>NUCLEOTIDE SEQUENCE [LARGE SCALE GENOMIC DNA]</scope>
    <source>
        <strain evidence="8">JBL SC #1</strain>
    </source>
</reference>
<dbReference type="GO" id="GO:0005886">
    <property type="term" value="C:plasma membrane"/>
    <property type="evidence" value="ECO:0007669"/>
    <property type="project" value="Ensembl"/>
</dbReference>
<dbReference type="GO" id="GO:0015721">
    <property type="term" value="P:bile acid and bile salt transport"/>
    <property type="evidence" value="ECO:0000318"/>
    <property type="project" value="GO_Central"/>
</dbReference>
<gene>
    <name evidence="8" type="primary">SLC10A1</name>
</gene>
<organism evidence="8 9">
    <name type="scientific">Anolis carolinensis</name>
    <name type="common">Green anole</name>
    <name type="synonym">American chameleon</name>
    <dbReference type="NCBI Taxonomy" id="28377"/>
    <lineage>
        <taxon>Eukaryota</taxon>
        <taxon>Metazoa</taxon>
        <taxon>Chordata</taxon>
        <taxon>Craniata</taxon>
        <taxon>Vertebrata</taxon>
        <taxon>Euteleostomi</taxon>
        <taxon>Lepidosauria</taxon>
        <taxon>Squamata</taxon>
        <taxon>Bifurcata</taxon>
        <taxon>Unidentata</taxon>
        <taxon>Episquamata</taxon>
        <taxon>Toxicofera</taxon>
        <taxon>Iguania</taxon>
        <taxon>Dactyloidae</taxon>
        <taxon>Anolis</taxon>
    </lineage>
</organism>
<keyword evidence="9" id="KW-1185">Reference proteome</keyword>
<dbReference type="InterPro" id="IPR002657">
    <property type="entry name" value="BilAc:Na_symport/Acr3"/>
</dbReference>
<evidence type="ECO:0000313" key="8">
    <source>
        <dbReference type="Ensembl" id="ENSACAP00000005008.3"/>
    </source>
</evidence>
<dbReference type="GeneTree" id="ENSGT00950000182808"/>
<evidence type="ECO:0000256" key="7">
    <source>
        <dbReference type="SAM" id="Phobius"/>
    </source>
</evidence>
<evidence type="ECO:0000256" key="5">
    <source>
        <dbReference type="ARBA" id="ARBA00022989"/>
    </source>
</evidence>
<accession>H9G9V9</accession>
<dbReference type="PANTHER" id="PTHR10361:SF40">
    <property type="entry name" value="HEPATIC SODIUM_BILE ACID COTRANSPORTER"/>
    <property type="match status" value="1"/>
</dbReference>
<dbReference type="eggNOG" id="KOG2718">
    <property type="taxonomic scope" value="Eukaryota"/>
</dbReference>
<reference evidence="8" key="3">
    <citation type="submission" date="2025-09" db="UniProtKB">
        <authorList>
            <consortium name="Ensembl"/>
        </authorList>
    </citation>
    <scope>IDENTIFICATION</scope>
</reference>
<dbReference type="InParanoid" id="H9G9V9"/>
<evidence type="ECO:0000256" key="6">
    <source>
        <dbReference type="ARBA" id="ARBA00023136"/>
    </source>
</evidence>
<keyword evidence="4" id="KW-0769">Symport</keyword>
<evidence type="ECO:0000256" key="2">
    <source>
        <dbReference type="ARBA" id="ARBA00006528"/>
    </source>
</evidence>
<keyword evidence="5 7" id="KW-1133">Transmembrane helix</keyword>
<dbReference type="GO" id="GO:0008508">
    <property type="term" value="F:bile acid:sodium symporter activity"/>
    <property type="evidence" value="ECO:0000318"/>
    <property type="project" value="GO_Central"/>
</dbReference>
<proteinExistence type="inferred from homology"/>
<protein>
    <submittedName>
        <fullName evidence="8">Solute carrier family 10 member 1</fullName>
    </submittedName>
</protein>
<dbReference type="Ensembl" id="ENSACAT00000005121.3">
    <property type="protein sequence ID" value="ENSACAP00000005008.3"/>
    <property type="gene ID" value="ENSACAG00000005117.3"/>
</dbReference>
<evidence type="ECO:0000256" key="1">
    <source>
        <dbReference type="ARBA" id="ARBA00004141"/>
    </source>
</evidence>
<dbReference type="Gene3D" id="1.20.1530.20">
    <property type="match status" value="1"/>
</dbReference>
<reference evidence="8" key="2">
    <citation type="submission" date="2025-08" db="UniProtKB">
        <authorList>
            <consortium name="Ensembl"/>
        </authorList>
    </citation>
    <scope>IDENTIFICATION</scope>
</reference>
<evidence type="ECO:0000313" key="9">
    <source>
        <dbReference type="Proteomes" id="UP000001646"/>
    </source>
</evidence>
<dbReference type="STRING" id="28377.ENSACAP00000005008"/>
<evidence type="ECO:0000256" key="4">
    <source>
        <dbReference type="ARBA" id="ARBA00022847"/>
    </source>
</evidence>
<comment type="subcellular location">
    <subcellularLocation>
        <location evidence="1">Membrane</location>
        <topology evidence="1">Multi-pass membrane protein</topology>
    </subcellularLocation>
</comment>
<dbReference type="HOGENOM" id="CLU_034788_7_5_1"/>
<dbReference type="InterPro" id="IPR038770">
    <property type="entry name" value="Na+/solute_symporter_sf"/>
</dbReference>
<evidence type="ECO:0000256" key="3">
    <source>
        <dbReference type="ARBA" id="ARBA00022692"/>
    </source>
</evidence>
<feature type="transmembrane region" description="Helical" evidence="7">
    <location>
        <begin position="248"/>
        <end position="274"/>
    </location>
</feature>
<dbReference type="Pfam" id="PF01758">
    <property type="entry name" value="SBF"/>
    <property type="match status" value="1"/>
</dbReference>
<keyword evidence="4" id="KW-0813">Transport</keyword>
<feature type="transmembrane region" description="Helical" evidence="7">
    <location>
        <begin position="214"/>
        <end position="236"/>
    </location>
</feature>
<dbReference type="InterPro" id="IPR004710">
    <property type="entry name" value="Bilac:Na_transpt"/>
</dbReference>
<feature type="transmembrane region" description="Helical" evidence="7">
    <location>
        <begin position="181"/>
        <end position="202"/>
    </location>
</feature>
<dbReference type="PANTHER" id="PTHR10361">
    <property type="entry name" value="SODIUM-BILE ACID COTRANSPORTER"/>
    <property type="match status" value="1"/>
</dbReference>
<feature type="transmembrane region" description="Helical" evidence="7">
    <location>
        <begin position="81"/>
        <end position="102"/>
    </location>
</feature>
<sequence length="304" mass="33048">MPNVSLTNSSFPLVLYGTAINHALTGLAMVFVFIIMFSGGCKMEISKIKVHILKPKGVVMAAVSQFGIMLSKIFRLAPMEALTVFICGCCPGGTLSNILTLASKGDMNLSIVMTGCSSLLALGMMPLLLYLYTKGSYDNNLEGKVPFKDIVLSLFMTLIACALGIILNEKKPKYARLLNKVGVLLMLLLTIPITVLSVISLGDNIFLVILSPRLVGTSVLLPFFGFSLGYILSAYFNFNELIAFPADVIGPLFFFPGLYLIFQVGEGLLLVVIFRNRGNTKEPNGKNHFPPSFYMASSLDLQFG</sequence>
<feature type="transmembrane region" description="Helical" evidence="7">
    <location>
        <begin position="109"/>
        <end position="130"/>
    </location>
</feature>
<name>H9G9V9_ANOCA</name>